<organism evidence="1 2">
    <name type="scientific">Zea mays</name>
    <name type="common">Maize</name>
    <dbReference type="NCBI Taxonomy" id="4577"/>
    <lineage>
        <taxon>Eukaryota</taxon>
        <taxon>Viridiplantae</taxon>
        <taxon>Streptophyta</taxon>
        <taxon>Embryophyta</taxon>
        <taxon>Tracheophyta</taxon>
        <taxon>Spermatophyta</taxon>
        <taxon>Magnoliopsida</taxon>
        <taxon>Liliopsida</taxon>
        <taxon>Poales</taxon>
        <taxon>Poaceae</taxon>
        <taxon>PACMAD clade</taxon>
        <taxon>Panicoideae</taxon>
        <taxon>Andropogonodae</taxon>
        <taxon>Andropogoneae</taxon>
        <taxon>Tripsacinae</taxon>
        <taxon>Zea</taxon>
    </lineage>
</organism>
<reference evidence="1 2" key="1">
    <citation type="journal article" date="2018" name="Nat. Genet.">
        <title>Extensive intraspecific gene order and gene structural variations between Mo17 and other maize genomes.</title>
        <authorList>
            <person name="Sun S."/>
            <person name="Zhou Y."/>
            <person name="Chen J."/>
            <person name="Shi J."/>
            <person name="Zhao H."/>
            <person name="Zhao H."/>
            <person name="Song W."/>
            <person name="Zhang M."/>
            <person name="Cui Y."/>
            <person name="Dong X."/>
            <person name="Liu H."/>
            <person name="Ma X."/>
            <person name="Jiao Y."/>
            <person name="Wang B."/>
            <person name="Wei X."/>
            <person name="Stein J.C."/>
            <person name="Glaubitz J.C."/>
            <person name="Lu F."/>
            <person name="Yu G."/>
            <person name="Liang C."/>
            <person name="Fengler K."/>
            <person name="Li B."/>
            <person name="Rafalski A."/>
            <person name="Schnable P.S."/>
            <person name="Ware D.H."/>
            <person name="Buckler E.S."/>
            <person name="Lai J."/>
        </authorList>
    </citation>
    <scope>NUCLEOTIDE SEQUENCE [LARGE SCALE GENOMIC DNA]</scope>
    <source>
        <strain evidence="2">cv. Missouri 17</strain>
        <tissue evidence="1">Seedling</tissue>
    </source>
</reference>
<sequence length="72" mass="8086">MVGCGEVLWATWRTGNNACFNGLLVFDPIEVIFSCCLWLDSWSVLQGETAKKMLLEGSVRMRMDGSVSRRIT</sequence>
<gene>
    <name evidence="1" type="ORF">Zm00014a_024859</name>
</gene>
<evidence type="ECO:0000313" key="1">
    <source>
        <dbReference type="EMBL" id="PWZ05661.1"/>
    </source>
</evidence>
<name>A0A3L6DDP8_MAIZE</name>
<evidence type="ECO:0000313" key="2">
    <source>
        <dbReference type="Proteomes" id="UP000251960"/>
    </source>
</evidence>
<proteinExistence type="predicted"/>
<protein>
    <submittedName>
        <fullName evidence="1">Uncharacterized protein</fullName>
    </submittedName>
</protein>
<comment type="caution">
    <text evidence="1">The sequence shown here is derived from an EMBL/GenBank/DDBJ whole genome shotgun (WGS) entry which is preliminary data.</text>
</comment>
<dbReference type="AlphaFoldDB" id="A0A3L6DDP8"/>
<dbReference type="EMBL" id="NCVQ01000010">
    <property type="protein sequence ID" value="PWZ05661.1"/>
    <property type="molecule type" value="Genomic_DNA"/>
</dbReference>
<dbReference type="Proteomes" id="UP000251960">
    <property type="component" value="Chromosome 9"/>
</dbReference>
<accession>A0A3L6DDP8</accession>